<reference evidence="4 5" key="1">
    <citation type="journal article" date="2015" name="Proc. Natl. Acad. Sci. U.S.A.">
        <title>Expanded metabolic versatility of ubiquitous nitrite-oxidizing bacteria from the genus Nitrospira.</title>
        <authorList>
            <person name="Koch H."/>
            <person name="Lucker S."/>
            <person name="Albertsen M."/>
            <person name="Kitzinger K."/>
            <person name="Herbold C."/>
            <person name="Spieck E."/>
            <person name="Nielsen P.H."/>
            <person name="Wagner M."/>
            <person name="Daims H."/>
        </authorList>
    </citation>
    <scope>NUCLEOTIDE SEQUENCE [LARGE SCALE GENOMIC DNA]</scope>
    <source>
        <strain evidence="4 5">NSP M-1</strain>
    </source>
</reference>
<evidence type="ECO:0000259" key="2">
    <source>
        <dbReference type="Pfam" id="PF00793"/>
    </source>
</evidence>
<sequence>MIIVLKPEATEREVDHIIDRLRELGLKSQISTGQERTIIGVIGDDRILQNQPLTALPGVESVLPILAPWKLVSREFKREGTIIEVGGVKIGGKKLAIMAGPCAVERLELTVGIAHEVKSAGATVLRGGAYKPRTSPYSFQGLGREGLDYLVEAKKQTGLPVVSEILDTRDIELFLEKADIIQIGARNMQNFELLKEVGAYDKPVLLKRGLSATIKEFLLSAEYIMSRGNRNVMLCERGIRTFETQYRNTLDLAAIPTLKELSHLPVIVDPSHATGKWNLVAPMSKAAVAAGADGLLIEVHSNPECALCDGEESIKPSKFKELMHDLSNIARAVGREI</sequence>
<dbReference type="Gene3D" id="3.20.20.70">
    <property type="entry name" value="Aldolase class I"/>
    <property type="match status" value="1"/>
</dbReference>
<feature type="domain" description="DAHP synthetase I/KDSA" evidence="2">
    <location>
        <begin position="87"/>
        <end position="326"/>
    </location>
</feature>
<keyword evidence="5" id="KW-1185">Reference proteome</keyword>
<dbReference type="Gene3D" id="3.30.70.1140">
    <property type="entry name" value="Phospho-2-dehydro-3-deoxyheptonate aldolase, domain 1"/>
    <property type="match status" value="1"/>
</dbReference>
<proteinExistence type="predicted"/>
<dbReference type="InterPro" id="IPR013785">
    <property type="entry name" value="Aldolase_TIM"/>
</dbReference>
<organism evidence="4 5">
    <name type="scientific">Nitrospira moscoviensis</name>
    <dbReference type="NCBI Taxonomy" id="42253"/>
    <lineage>
        <taxon>Bacteria</taxon>
        <taxon>Pseudomonadati</taxon>
        <taxon>Nitrospirota</taxon>
        <taxon>Nitrospiria</taxon>
        <taxon>Nitrospirales</taxon>
        <taxon>Nitrospiraceae</taxon>
        <taxon>Nitrospira</taxon>
    </lineage>
</organism>
<protein>
    <submittedName>
        <fullName evidence="4">Phospho-2-dehydro-3-deoxyheptonate aldolase</fullName>
        <ecNumber evidence="4">2.5.1.54</ecNumber>
    </submittedName>
</protein>
<dbReference type="InterPro" id="IPR052899">
    <property type="entry name" value="Class-I_DAHP_synthase"/>
</dbReference>
<dbReference type="GO" id="GO:0009073">
    <property type="term" value="P:aromatic amino acid family biosynthetic process"/>
    <property type="evidence" value="ECO:0007669"/>
    <property type="project" value="InterPro"/>
</dbReference>
<dbReference type="PANTHER" id="PTHR43018">
    <property type="entry name" value="PHOSPHO-2-DEHYDRO-3-DEOXYHEPTONATE ALDOLASE"/>
    <property type="match status" value="1"/>
</dbReference>
<dbReference type="SUPFAM" id="SSF51569">
    <property type="entry name" value="Aldolase"/>
    <property type="match status" value="1"/>
</dbReference>
<dbReference type="RefSeq" id="WP_053378227.1">
    <property type="nucleotide sequence ID" value="NZ_CP011801.1"/>
</dbReference>
<dbReference type="GO" id="GO:0016832">
    <property type="term" value="F:aldehyde-lyase activity"/>
    <property type="evidence" value="ECO:0007669"/>
    <property type="project" value="InterPro"/>
</dbReference>
<dbReference type="EMBL" id="CP011801">
    <property type="protein sequence ID" value="ALA56792.1"/>
    <property type="molecule type" value="Genomic_DNA"/>
</dbReference>
<dbReference type="InterPro" id="IPR006218">
    <property type="entry name" value="DAHP1/KDSA"/>
</dbReference>
<dbReference type="InterPro" id="IPR041071">
    <property type="entry name" value="DAHP_snth_FXD"/>
</dbReference>
<evidence type="ECO:0000313" key="5">
    <source>
        <dbReference type="Proteomes" id="UP000069205"/>
    </source>
</evidence>
<accession>A0A0K2G860</accession>
<dbReference type="Proteomes" id="UP000069205">
    <property type="component" value="Chromosome"/>
</dbReference>
<evidence type="ECO:0000256" key="1">
    <source>
        <dbReference type="ARBA" id="ARBA00022679"/>
    </source>
</evidence>
<dbReference type="EC" id="2.5.1.54" evidence="4"/>
<dbReference type="InterPro" id="IPR006268">
    <property type="entry name" value="DAHP_syn_2"/>
</dbReference>
<dbReference type="GO" id="GO:0003849">
    <property type="term" value="F:3-deoxy-7-phosphoheptulonate synthase activity"/>
    <property type="evidence" value="ECO:0007669"/>
    <property type="project" value="UniProtKB-EC"/>
</dbReference>
<dbReference type="OrthoDB" id="9780456at2"/>
<dbReference type="PATRIC" id="fig|42253.5.peg.342"/>
<dbReference type="KEGG" id="nmv:NITMOv2_0354"/>
<keyword evidence="1 4" id="KW-0808">Transferase</keyword>
<gene>
    <name evidence="4" type="primary">aroF</name>
    <name evidence="4" type="ORF">NITMOv2_0354</name>
</gene>
<dbReference type="AlphaFoldDB" id="A0A0K2G860"/>
<evidence type="ECO:0000313" key="4">
    <source>
        <dbReference type="EMBL" id="ALA56792.1"/>
    </source>
</evidence>
<dbReference type="Pfam" id="PF18152">
    <property type="entry name" value="DAHP_snth_FXD"/>
    <property type="match status" value="1"/>
</dbReference>
<name>A0A0K2G860_NITMO</name>
<dbReference type="Pfam" id="PF00793">
    <property type="entry name" value="DAHP_synth_1"/>
    <property type="match status" value="1"/>
</dbReference>
<dbReference type="NCBIfam" id="TIGR01361">
    <property type="entry name" value="DAHP_synth_Bsub"/>
    <property type="match status" value="1"/>
</dbReference>
<dbReference type="NCBIfam" id="NF009239">
    <property type="entry name" value="PRK12595.1"/>
    <property type="match status" value="1"/>
</dbReference>
<feature type="domain" description="DAHP synthase ferredoxin-like" evidence="3">
    <location>
        <begin position="1"/>
        <end position="66"/>
    </location>
</feature>
<dbReference type="STRING" id="42253.NITMOv2_0354"/>
<evidence type="ECO:0000259" key="3">
    <source>
        <dbReference type="Pfam" id="PF18152"/>
    </source>
</evidence>
<dbReference type="PANTHER" id="PTHR43018:SF2">
    <property type="entry name" value="PHOSPHO-2-DEHYDRO-3-DEOXYHEPTONATE ALDOLASE"/>
    <property type="match status" value="1"/>
</dbReference>
<dbReference type="NCBIfam" id="NF006421">
    <property type="entry name" value="PRK08673.1"/>
    <property type="match status" value="1"/>
</dbReference>